<sequence length="114" mass="13672">MAKPKRLIVVNGKRQLVDFDSRKEEYQDYNRTRWKHQNDLMRFYNSKAWRQLSKVVLNEHYYVCTKCGGDATLADHIIPVRVDWSLRLDKDNIQPLCDSCHAVKTREEKQKYNL</sequence>
<dbReference type="Gene3D" id="1.10.30.50">
    <property type="match status" value="1"/>
</dbReference>
<evidence type="ECO:0000313" key="6">
    <source>
        <dbReference type="EMBL" id="MEO1783255.1"/>
    </source>
</evidence>
<evidence type="ECO:0000256" key="4">
    <source>
        <dbReference type="ARBA" id="ARBA00040194"/>
    </source>
</evidence>
<keyword evidence="1" id="KW-0540">Nuclease</keyword>
<evidence type="ECO:0000256" key="3">
    <source>
        <dbReference type="ARBA" id="ARBA00038412"/>
    </source>
</evidence>
<organism evidence="6 7">
    <name type="scientific">Enterococcus diestrammenae</name>
    <dbReference type="NCBI Taxonomy" id="1155073"/>
    <lineage>
        <taxon>Bacteria</taxon>
        <taxon>Bacillati</taxon>
        <taxon>Bacillota</taxon>
        <taxon>Bacilli</taxon>
        <taxon>Lactobacillales</taxon>
        <taxon>Enterococcaceae</taxon>
        <taxon>Enterococcus</taxon>
    </lineage>
</organism>
<evidence type="ECO:0000256" key="2">
    <source>
        <dbReference type="ARBA" id="ARBA00022801"/>
    </source>
</evidence>
<reference evidence="6" key="2">
    <citation type="submission" date="2024-02" db="EMBL/GenBank/DDBJ databases">
        <title>The Genome Sequence of Enterococcus diestrammenae JM9A.</title>
        <authorList>
            <person name="Earl A."/>
            <person name="Manson A."/>
            <person name="Gilmore M."/>
            <person name="Sanders J."/>
            <person name="Shea T."/>
            <person name="Howe W."/>
            <person name="Livny J."/>
            <person name="Cuomo C."/>
            <person name="Neafsey D."/>
            <person name="Birren B."/>
        </authorList>
    </citation>
    <scope>NUCLEOTIDE SEQUENCE</scope>
    <source>
        <strain evidence="6">JM9A</strain>
    </source>
</reference>
<dbReference type="InterPro" id="IPR002711">
    <property type="entry name" value="HNH"/>
</dbReference>
<evidence type="ECO:0000313" key="7">
    <source>
        <dbReference type="Proteomes" id="UP001429357"/>
    </source>
</evidence>
<dbReference type="PANTHER" id="PTHR41286:SF1">
    <property type="entry name" value="HNH NUCLEASE YAJD-RELATED"/>
    <property type="match status" value="1"/>
</dbReference>
<proteinExistence type="inferred from homology"/>
<keyword evidence="2" id="KW-0378">Hydrolase</keyword>
<evidence type="ECO:0000259" key="5">
    <source>
        <dbReference type="Pfam" id="PF01844"/>
    </source>
</evidence>
<dbReference type="PANTHER" id="PTHR41286">
    <property type="entry name" value="HNH NUCLEASE YAJD-RELATED"/>
    <property type="match status" value="1"/>
</dbReference>
<dbReference type="RefSeq" id="WP_161869675.1">
    <property type="nucleotide sequence ID" value="NZ_MAEI02000001.1"/>
</dbReference>
<dbReference type="Proteomes" id="UP001429357">
    <property type="component" value="Unassembled WGS sequence"/>
</dbReference>
<protein>
    <recommendedName>
        <fullName evidence="4">Putative HNH nuclease YajD</fullName>
    </recommendedName>
</protein>
<gene>
    <name evidence="6" type="ORF">BAU18_002874</name>
</gene>
<accession>A0ABV0F5F0</accession>
<name>A0ABV0F5F0_9ENTE</name>
<dbReference type="CDD" id="cd00085">
    <property type="entry name" value="HNHc"/>
    <property type="match status" value="1"/>
</dbReference>
<evidence type="ECO:0000256" key="1">
    <source>
        <dbReference type="ARBA" id="ARBA00022722"/>
    </source>
</evidence>
<reference evidence="6" key="1">
    <citation type="submission" date="2016-06" db="EMBL/GenBank/DDBJ databases">
        <authorList>
            <person name="Van Tyne D."/>
        </authorList>
    </citation>
    <scope>NUCLEOTIDE SEQUENCE</scope>
    <source>
        <strain evidence="6">JM9A</strain>
    </source>
</reference>
<comment type="caution">
    <text evidence="6">The sequence shown here is derived from an EMBL/GenBank/DDBJ whole genome shotgun (WGS) entry which is preliminary data.</text>
</comment>
<dbReference type="EMBL" id="MAEI02000001">
    <property type="protein sequence ID" value="MEO1783255.1"/>
    <property type="molecule type" value="Genomic_DNA"/>
</dbReference>
<feature type="domain" description="HNH" evidence="5">
    <location>
        <begin position="64"/>
        <end position="106"/>
    </location>
</feature>
<dbReference type="Pfam" id="PF01844">
    <property type="entry name" value="HNH"/>
    <property type="match status" value="1"/>
</dbReference>
<dbReference type="InterPro" id="IPR003615">
    <property type="entry name" value="HNH_nuc"/>
</dbReference>
<keyword evidence="7" id="KW-1185">Reference proteome</keyword>
<comment type="similarity">
    <text evidence="3">Belongs to the HNH nuclease family.</text>
</comment>